<reference evidence="1" key="1">
    <citation type="submission" date="2016-11" db="EMBL/GenBank/DDBJ databases">
        <title>The genome of Nicotiana attenuata.</title>
        <authorList>
            <person name="Xu S."/>
            <person name="Brockmoeller T."/>
            <person name="Gaquerel E."/>
            <person name="Navarro A."/>
            <person name="Kuhl H."/>
            <person name="Gase K."/>
            <person name="Ling Z."/>
            <person name="Zhou W."/>
            <person name="Kreitzer C."/>
            <person name="Stanke M."/>
            <person name="Tang H."/>
            <person name="Lyons E."/>
            <person name="Pandey P."/>
            <person name="Pandey S.P."/>
            <person name="Timmermann B."/>
            <person name="Baldwin I.T."/>
        </authorList>
    </citation>
    <scope>NUCLEOTIDE SEQUENCE [LARGE SCALE GENOMIC DNA]</scope>
    <source>
        <strain evidence="1">UT</strain>
    </source>
</reference>
<dbReference type="Gramene" id="OIT20920">
    <property type="protein sequence ID" value="OIT20920"/>
    <property type="gene ID" value="A4A49_36122"/>
</dbReference>
<dbReference type="EMBL" id="MJEQ01004764">
    <property type="protein sequence ID" value="OIT20920.1"/>
    <property type="molecule type" value="Genomic_DNA"/>
</dbReference>
<protein>
    <submittedName>
        <fullName evidence="1">Uncharacterized protein</fullName>
    </submittedName>
</protein>
<evidence type="ECO:0000313" key="1">
    <source>
        <dbReference type="EMBL" id="OIT20920.1"/>
    </source>
</evidence>
<accession>A0A1J6K7A0</accession>
<gene>
    <name evidence="1" type="ORF">A4A49_36122</name>
</gene>
<dbReference type="Proteomes" id="UP000187609">
    <property type="component" value="Unassembled WGS sequence"/>
</dbReference>
<comment type="caution">
    <text evidence="1">The sequence shown here is derived from an EMBL/GenBank/DDBJ whole genome shotgun (WGS) entry which is preliminary data.</text>
</comment>
<proteinExistence type="predicted"/>
<keyword evidence="2" id="KW-1185">Reference proteome</keyword>
<dbReference type="AlphaFoldDB" id="A0A1J6K7A0"/>
<organism evidence="1 2">
    <name type="scientific">Nicotiana attenuata</name>
    <name type="common">Coyote tobacco</name>
    <dbReference type="NCBI Taxonomy" id="49451"/>
    <lineage>
        <taxon>Eukaryota</taxon>
        <taxon>Viridiplantae</taxon>
        <taxon>Streptophyta</taxon>
        <taxon>Embryophyta</taxon>
        <taxon>Tracheophyta</taxon>
        <taxon>Spermatophyta</taxon>
        <taxon>Magnoliopsida</taxon>
        <taxon>eudicotyledons</taxon>
        <taxon>Gunneridae</taxon>
        <taxon>Pentapetalae</taxon>
        <taxon>asterids</taxon>
        <taxon>lamiids</taxon>
        <taxon>Solanales</taxon>
        <taxon>Solanaceae</taxon>
        <taxon>Nicotianoideae</taxon>
        <taxon>Nicotianeae</taxon>
        <taxon>Nicotiana</taxon>
    </lineage>
</organism>
<evidence type="ECO:0000313" key="2">
    <source>
        <dbReference type="Proteomes" id="UP000187609"/>
    </source>
</evidence>
<sequence length="99" mass="11633">MTRPTLPRILVDPSSNLWKSRYDDTANRNMHNPDFGGPLGVMIFMRHGLVHEDVKQEKAKNPRTLDAVENDLYVFFPTYVPNFVRYMIELNLFRGCWMS</sequence>
<name>A0A1J6K7A0_NICAT</name>